<dbReference type="SUPFAM" id="SSF53649">
    <property type="entry name" value="Alkaline phosphatase-like"/>
    <property type="match status" value="1"/>
</dbReference>
<gene>
    <name evidence="3" type="ORF">HXX76_001083</name>
</gene>
<dbReference type="PANTHER" id="PTHR43108:SF8">
    <property type="entry name" value="SD21168P"/>
    <property type="match status" value="1"/>
</dbReference>
<feature type="region of interest" description="Disordered" evidence="2">
    <location>
        <begin position="1"/>
        <end position="46"/>
    </location>
</feature>
<name>A0A835WBM4_CHLIN</name>
<comment type="similarity">
    <text evidence="1">Belongs to the sulfatase family.</text>
</comment>
<dbReference type="Gene3D" id="3.40.720.10">
    <property type="entry name" value="Alkaline Phosphatase, subunit A"/>
    <property type="match status" value="1"/>
</dbReference>
<keyword evidence="4" id="KW-1185">Reference proteome</keyword>
<feature type="compositionally biased region" description="Low complexity" evidence="2">
    <location>
        <begin position="28"/>
        <end position="42"/>
    </location>
</feature>
<dbReference type="PANTHER" id="PTHR43108">
    <property type="entry name" value="N-ACETYLGLUCOSAMINE-6-SULFATASE FAMILY MEMBER"/>
    <property type="match status" value="1"/>
</dbReference>
<dbReference type="Proteomes" id="UP000650467">
    <property type="component" value="Unassembled WGS sequence"/>
</dbReference>
<dbReference type="InterPro" id="IPR017850">
    <property type="entry name" value="Alkaline_phosphatase_core_sf"/>
</dbReference>
<dbReference type="EMBL" id="JAEHOC010000002">
    <property type="protein sequence ID" value="KAG2444327.1"/>
    <property type="molecule type" value="Genomic_DNA"/>
</dbReference>
<evidence type="ECO:0000256" key="2">
    <source>
        <dbReference type="SAM" id="MobiDB-lite"/>
    </source>
</evidence>
<evidence type="ECO:0000256" key="1">
    <source>
        <dbReference type="ARBA" id="ARBA00008779"/>
    </source>
</evidence>
<proteinExistence type="inferred from homology"/>
<sequence>MERMEGTEDMEGTEAAARNDTSSPPSPAAAGIAGSSAANGTAVGNSTQGTAAVNITAAAGNSTSSNNSTSGAPTSGGGSDGTKPTTGPPARGALRRDAMILEGWNGDGTERTFTLAAHYKSLRVCTEARLLNASTTNASSSTNAAASGLFSARYVLDPGVTCYKYTVWCQGNWELYDLAADPFELNNRIQAAPARALNRLDAVLSALVHCSGASCRNPYSLLHPGGDVRSFAGTMDPRHDRMYDSLVKLSIKKCVNAYLPANEVTWTQGVGPQPFQFSAASRP</sequence>
<dbReference type="GO" id="GO:0005539">
    <property type="term" value="F:glycosaminoglycan binding"/>
    <property type="evidence" value="ECO:0007669"/>
    <property type="project" value="TreeGrafter"/>
</dbReference>
<evidence type="ECO:0000313" key="3">
    <source>
        <dbReference type="EMBL" id="KAG2444327.1"/>
    </source>
</evidence>
<organism evidence="3 4">
    <name type="scientific">Chlamydomonas incerta</name>
    <dbReference type="NCBI Taxonomy" id="51695"/>
    <lineage>
        <taxon>Eukaryota</taxon>
        <taxon>Viridiplantae</taxon>
        <taxon>Chlorophyta</taxon>
        <taxon>core chlorophytes</taxon>
        <taxon>Chlorophyceae</taxon>
        <taxon>CS clade</taxon>
        <taxon>Chlamydomonadales</taxon>
        <taxon>Chlamydomonadaceae</taxon>
        <taxon>Chlamydomonas</taxon>
    </lineage>
</organism>
<dbReference type="AlphaFoldDB" id="A0A835WBM4"/>
<evidence type="ECO:0000313" key="4">
    <source>
        <dbReference type="Proteomes" id="UP000650467"/>
    </source>
</evidence>
<protein>
    <submittedName>
        <fullName evidence="3">Uncharacterized protein</fullName>
    </submittedName>
</protein>
<dbReference type="GO" id="GO:0008449">
    <property type="term" value="F:N-acetylglucosamine-6-sulfatase activity"/>
    <property type="evidence" value="ECO:0007669"/>
    <property type="project" value="TreeGrafter"/>
</dbReference>
<feature type="compositionally biased region" description="Low complexity" evidence="2">
    <location>
        <begin position="60"/>
        <end position="73"/>
    </location>
</feature>
<comment type="caution">
    <text evidence="3">The sequence shown here is derived from an EMBL/GenBank/DDBJ whole genome shotgun (WGS) entry which is preliminary data.</text>
</comment>
<feature type="region of interest" description="Disordered" evidence="2">
    <location>
        <begin position="60"/>
        <end position="94"/>
    </location>
</feature>
<accession>A0A835WBM4</accession>
<reference evidence="3" key="1">
    <citation type="journal article" date="2020" name="bioRxiv">
        <title>Comparative genomics of Chlamydomonas.</title>
        <authorList>
            <person name="Craig R.J."/>
            <person name="Hasan A.R."/>
            <person name="Ness R.W."/>
            <person name="Keightley P.D."/>
        </authorList>
    </citation>
    <scope>NUCLEOTIDE SEQUENCE</scope>
    <source>
        <strain evidence="3">SAG 7.73</strain>
    </source>
</reference>